<dbReference type="InterPro" id="IPR002182">
    <property type="entry name" value="NB-ARC"/>
</dbReference>
<keyword evidence="5" id="KW-0378">Hydrolase</keyword>
<dbReference type="InterPro" id="IPR050905">
    <property type="entry name" value="Plant_NBS-LRR"/>
</dbReference>
<keyword evidence="2" id="KW-0611">Plant defense</keyword>
<dbReference type="GO" id="GO:0006952">
    <property type="term" value="P:defense response"/>
    <property type="evidence" value="ECO:0007669"/>
    <property type="project" value="UniProtKB-KW"/>
</dbReference>
<dbReference type="Pfam" id="PF00931">
    <property type="entry name" value="NB-ARC"/>
    <property type="match status" value="1"/>
</dbReference>
<proteinExistence type="predicted"/>
<dbReference type="AlphaFoldDB" id="A0A396IT52"/>
<dbReference type="InterPro" id="IPR042197">
    <property type="entry name" value="Apaf_helical"/>
</dbReference>
<protein>
    <submittedName>
        <fullName evidence="5">Putative P-loop containing nucleoside triphosphate hydrolase</fullName>
    </submittedName>
</protein>
<dbReference type="PANTHER" id="PTHR33463:SF105">
    <property type="entry name" value="AND NB-ARC DOMAIN DISEASE RESISTANCE PROTEIN, PUTATIVE-RELATED"/>
    <property type="match status" value="1"/>
</dbReference>
<name>A0A396IT52_MEDTR</name>
<evidence type="ECO:0000313" key="6">
    <source>
        <dbReference type="Proteomes" id="UP000265566"/>
    </source>
</evidence>
<feature type="domain" description="NB-ARC" evidence="4">
    <location>
        <begin position="1"/>
        <end position="141"/>
    </location>
</feature>
<gene>
    <name evidence="5" type="ORF">MtrunA17_Chr3g0107061</name>
</gene>
<dbReference type="GO" id="GO:0016787">
    <property type="term" value="F:hydrolase activity"/>
    <property type="evidence" value="ECO:0007669"/>
    <property type="project" value="UniProtKB-KW"/>
</dbReference>
<evidence type="ECO:0000256" key="1">
    <source>
        <dbReference type="ARBA" id="ARBA00022741"/>
    </source>
</evidence>
<organism evidence="5 6">
    <name type="scientific">Medicago truncatula</name>
    <name type="common">Barrel medic</name>
    <name type="synonym">Medicago tribuloides</name>
    <dbReference type="NCBI Taxonomy" id="3880"/>
    <lineage>
        <taxon>Eukaryota</taxon>
        <taxon>Viridiplantae</taxon>
        <taxon>Streptophyta</taxon>
        <taxon>Embryophyta</taxon>
        <taxon>Tracheophyta</taxon>
        <taxon>Spermatophyta</taxon>
        <taxon>Magnoliopsida</taxon>
        <taxon>eudicotyledons</taxon>
        <taxon>Gunneridae</taxon>
        <taxon>Pentapetalae</taxon>
        <taxon>rosids</taxon>
        <taxon>fabids</taxon>
        <taxon>Fabales</taxon>
        <taxon>Fabaceae</taxon>
        <taxon>Papilionoideae</taxon>
        <taxon>50 kb inversion clade</taxon>
        <taxon>NPAAA clade</taxon>
        <taxon>Hologalegina</taxon>
        <taxon>IRL clade</taxon>
        <taxon>Trifolieae</taxon>
        <taxon>Medicago</taxon>
    </lineage>
</organism>
<dbReference type="Gramene" id="rna16077">
    <property type="protein sequence ID" value="RHN67838.1"/>
    <property type="gene ID" value="gene16077"/>
</dbReference>
<dbReference type="SUPFAM" id="SSF52540">
    <property type="entry name" value="P-loop containing nucleoside triphosphate hydrolases"/>
    <property type="match status" value="1"/>
</dbReference>
<accession>A0A396IT52</accession>
<sequence length="172" mass="19169">MGGTGKTTLAKEVGKQLKTSEQFNHVIKTTVSFTPNIEKIQDDIAGSLGLELEGISSSNRQNKLWSRLTNGEKILLILDDVWENLNFEDIGIPKSDNHEGCKVLVITRILKVCNQMAGENIIQLDLLKEEEAWSMFKLHANLTDNSSQSILEKGSKIAIECKRLPIAIGYCR</sequence>
<dbReference type="EMBL" id="PSQE01000003">
    <property type="protein sequence ID" value="RHN67838.1"/>
    <property type="molecule type" value="Genomic_DNA"/>
</dbReference>
<dbReference type="GO" id="GO:0005524">
    <property type="term" value="F:ATP binding"/>
    <property type="evidence" value="ECO:0007669"/>
    <property type="project" value="UniProtKB-KW"/>
</dbReference>
<comment type="caution">
    <text evidence="5">The sequence shown here is derived from an EMBL/GenBank/DDBJ whole genome shotgun (WGS) entry which is preliminary data.</text>
</comment>
<dbReference type="InterPro" id="IPR027417">
    <property type="entry name" value="P-loop_NTPase"/>
</dbReference>
<dbReference type="Gene3D" id="1.10.8.430">
    <property type="entry name" value="Helical domain of apoptotic protease-activating factors"/>
    <property type="match status" value="1"/>
</dbReference>
<dbReference type="GO" id="GO:0043531">
    <property type="term" value="F:ADP binding"/>
    <property type="evidence" value="ECO:0007669"/>
    <property type="project" value="InterPro"/>
</dbReference>
<reference evidence="6" key="1">
    <citation type="journal article" date="2018" name="Nat. Plants">
        <title>Whole-genome landscape of Medicago truncatula symbiotic genes.</title>
        <authorList>
            <person name="Pecrix Y."/>
            <person name="Staton S.E."/>
            <person name="Sallet E."/>
            <person name="Lelandais-Briere C."/>
            <person name="Moreau S."/>
            <person name="Carrere S."/>
            <person name="Blein T."/>
            <person name="Jardinaud M.F."/>
            <person name="Latrasse D."/>
            <person name="Zouine M."/>
            <person name="Zahm M."/>
            <person name="Kreplak J."/>
            <person name="Mayjonade B."/>
            <person name="Satge C."/>
            <person name="Perez M."/>
            <person name="Cauet S."/>
            <person name="Marande W."/>
            <person name="Chantry-Darmon C."/>
            <person name="Lopez-Roques C."/>
            <person name="Bouchez O."/>
            <person name="Berard A."/>
            <person name="Debelle F."/>
            <person name="Munos S."/>
            <person name="Bendahmane A."/>
            <person name="Berges H."/>
            <person name="Niebel A."/>
            <person name="Buitink J."/>
            <person name="Frugier F."/>
            <person name="Benhamed M."/>
            <person name="Crespi M."/>
            <person name="Gouzy J."/>
            <person name="Gamas P."/>
        </authorList>
    </citation>
    <scope>NUCLEOTIDE SEQUENCE [LARGE SCALE GENOMIC DNA]</scope>
    <source>
        <strain evidence="6">cv. Jemalong A17</strain>
    </source>
</reference>
<evidence type="ECO:0000256" key="2">
    <source>
        <dbReference type="ARBA" id="ARBA00022821"/>
    </source>
</evidence>
<keyword evidence="1" id="KW-0547">Nucleotide-binding</keyword>
<dbReference type="Proteomes" id="UP000265566">
    <property type="component" value="Chromosome 3"/>
</dbReference>
<evidence type="ECO:0000259" key="4">
    <source>
        <dbReference type="Pfam" id="PF00931"/>
    </source>
</evidence>
<evidence type="ECO:0000256" key="3">
    <source>
        <dbReference type="ARBA" id="ARBA00022840"/>
    </source>
</evidence>
<evidence type="ECO:0000313" key="5">
    <source>
        <dbReference type="EMBL" id="RHN67838.1"/>
    </source>
</evidence>
<keyword evidence="3" id="KW-0067">ATP-binding</keyword>
<dbReference type="FunFam" id="3.40.50.300:FF:001091">
    <property type="entry name" value="Probable disease resistance protein At1g61300"/>
    <property type="match status" value="1"/>
</dbReference>
<dbReference type="Gene3D" id="3.40.50.300">
    <property type="entry name" value="P-loop containing nucleotide triphosphate hydrolases"/>
    <property type="match status" value="1"/>
</dbReference>
<dbReference type="PANTHER" id="PTHR33463">
    <property type="entry name" value="NB-ARC DOMAIN-CONTAINING PROTEIN-RELATED"/>
    <property type="match status" value="1"/>
</dbReference>